<dbReference type="GO" id="GO:0004748">
    <property type="term" value="F:ribonucleoside-diphosphate reductase activity, thioredoxin disulfide as acceptor"/>
    <property type="evidence" value="ECO:0007669"/>
    <property type="project" value="UniProtKB-EC"/>
</dbReference>
<keyword evidence="8" id="KW-1185">Reference proteome</keyword>
<evidence type="ECO:0000256" key="1">
    <source>
        <dbReference type="ARBA" id="ARBA00007405"/>
    </source>
</evidence>
<name>A0A410PYQ1_9FIRM</name>
<dbReference type="KEGG" id="amij:EQM06_12525"/>
<dbReference type="EC" id="1.17.4.1" evidence="2"/>
<evidence type="ECO:0000256" key="2">
    <source>
        <dbReference type="ARBA" id="ARBA00012274"/>
    </source>
</evidence>
<dbReference type="InterPro" id="IPR024434">
    <property type="entry name" value="TSCPD_dom"/>
</dbReference>
<keyword evidence="3" id="KW-0237">DNA synthesis</keyword>
<evidence type="ECO:0000259" key="6">
    <source>
        <dbReference type="Pfam" id="PF12637"/>
    </source>
</evidence>
<evidence type="ECO:0000256" key="4">
    <source>
        <dbReference type="ARBA" id="ARBA00022741"/>
    </source>
</evidence>
<reference evidence="7 8" key="1">
    <citation type="submission" date="2019-01" db="EMBL/GenBank/DDBJ databases">
        <title>Draft genomes of a novel of Aminipila strains.</title>
        <authorList>
            <person name="Ma S."/>
        </authorList>
    </citation>
    <scope>NUCLEOTIDE SEQUENCE [LARGE SCALE GENOMIC DNA]</scope>
    <source>
        <strain evidence="8">JN-39</strain>
    </source>
</reference>
<comment type="catalytic activity">
    <reaction evidence="5">
        <text>a 2'-deoxyribonucleoside 5'-diphosphate + [thioredoxin]-disulfide + H2O = a ribonucleoside 5'-diphosphate + [thioredoxin]-dithiol</text>
        <dbReference type="Rhea" id="RHEA:23252"/>
        <dbReference type="Rhea" id="RHEA-COMP:10698"/>
        <dbReference type="Rhea" id="RHEA-COMP:10700"/>
        <dbReference type="ChEBI" id="CHEBI:15377"/>
        <dbReference type="ChEBI" id="CHEBI:29950"/>
        <dbReference type="ChEBI" id="CHEBI:50058"/>
        <dbReference type="ChEBI" id="CHEBI:57930"/>
        <dbReference type="ChEBI" id="CHEBI:73316"/>
        <dbReference type="EC" id="1.17.4.1"/>
    </reaction>
</comment>
<dbReference type="OrthoDB" id="9801525at2"/>
<protein>
    <recommendedName>
        <fullName evidence="2">ribonucleoside-diphosphate reductase</fullName>
        <ecNumber evidence="2">1.17.4.1</ecNumber>
    </recommendedName>
</protein>
<dbReference type="GO" id="GO:0000166">
    <property type="term" value="F:nucleotide binding"/>
    <property type="evidence" value="ECO:0007669"/>
    <property type="project" value="UniProtKB-KW"/>
</dbReference>
<dbReference type="InterPro" id="IPR023806">
    <property type="entry name" value="CHP03905"/>
</dbReference>
<feature type="domain" description="TSCPD" evidence="6">
    <location>
        <begin position="7"/>
        <end position="78"/>
    </location>
</feature>
<organism evidence="7 8">
    <name type="scientific">Aminipila luticellarii</name>
    <dbReference type="NCBI Taxonomy" id="2507160"/>
    <lineage>
        <taxon>Bacteria</taxon>
        <taxon>Bacillati</taxon>
        <taxon>Bacillota</taxon>
        <taxon>Clostridia</taxon>
        <taxon>Peptostreptococcales</taxon>
        <taxon>Anaerovoracaceae</taxon>
        <taxon>Aminipila</taxon>
    </lineage>
</organism>
<dbReference type="AlphaFoldDB" id="A0A410PYQ1"/>
<dbReference type="NCBIfam" id="TIGR03905">
    <property type="entry name" value="TIGR03905_4_Cys"/>
    <property type="match status" value="1"/>
</dbReference>
<proteinExistence type="inferred from homology"/>
<evidence type="ECO:0000256" key="3">
    <source>
        <dbReference type="ARBA" id="ARBA00022634"/>
    </source>
</evidence>
<dbReference type="RefSeq" id="WP_128746687.1">
    <property type="nucleotide sequence ID" value="NZ_CP035281.1"/>
</dbReference>
<dbReference type="EMBL" id="CP035281">
    <property type="protein sequence ID" value="QAT43980.1"/>
    <property type="molecule type" value="Genomic_DNA"/>
</dbReference>
<evidence type="ECO:0000313" key="7">
    <source>
        <dbReference type="EMBL" id="QAT43980.1"/>
    </source>
</evidence>
<sequence>MEYTFSPRGVCSRGLSFEIEEDKVKNVCFNGGCNGNLQGIASLVEGMPVEQVIDKLSGIKCGYKNTSCPDQLAQALHQLSEAKE</sequence>
<dbReference type="Pfam" id="PF12637">
    <property type="entry name" value="TSCPD"/>
    <property type="match status" value="1"/>
</dbReference>
<evidence type="ECO:0000313" key="8">
    <source>
        <dbReference type="Proteomes" id="UP000287601"/>
    </source>
</evidence>
<comment type="similarity">
    <text evidence="1">Belongs to the ribonucleoside diphosphate reductase class-2 family.</text>
</comment>
<gene>
    <name evidence="7" type="ORF">EQM06_12525</name>
</gene>
<dbReference type="Proteomes" id="UP000287601">
    <property type="component" value="Chromosome"/>
</dbReference>
<dbReference type="GO" id="GO:0071897">
    <property type="term" value="P:DNA biosynthetic process"/>
    <property type="evidence" value="ECO:0007669"/>
    <property type="project" value="UniProtKB-KW"/>
</dbReference>
<evidence type="ECO:0000256" key="5">
    <source>
        <dbReference type="ARBA" id="ARBA00047754"/>
    </source>
</evidence>
<accession>A0A410PYQ1</accession>
<keyword evidence="4" id="KW-0547">Nucleotide-binding</keyword>